<dbReference type="Proteomes" id="UP001199355">
    <property type="component" value="Unassembled WGS sequence"/>
</dbReference>
<comment type="caution">
    <text evidence="1">The sequence shown here is derived from an EMBL/GenBank/DDBJ whole genome shotgun (WGS) entry which is preliminary data.</text>
</comment>
<name>A0AAE3DMK4_9FIRM</name>
<evidence type="ECO:0000313" key="2">
    <source>
        <dbReference type="Proteomes" id="UP001199355"/>
    </source>
</evidence>
<organism evidence="1 2">
    <name type="scientific">Gallintestinimicrobium propionicum</name>
    <dbReference type="NCBI Taxonomy" id="2981770"/>
    <lineage>
        <taxon>Bacteria</taxon>
        <taxon>Bacillati</taxon>
        <taxon>Bacillota</taxon>
        <taxon>Clostridia</taxon>
        <taxon>Lachnospirales</taxon>
        <taxon>Lachnospiraceae</taxon>
        <taxon>Gallintestinimicrobium</taxon>
    </lineage>
</organism>
<protein>
    <submittedName>
        <fullName evidence="1">Uncharacterized protein</fullName>
    </submittedName>
</protein>
<reference evidence="1 2" key="1">
    <citation type="submission" date="2021-10" db="EMBL/GenBank/DDBJ databases">
        <title>Anaerobic single-cell dispensing facilitates the cultivation of human gut bacteria.</title>
        <authorList>
            <person name="Afrizal A."/>
        </authorList>
    </citation>
    <scope>NUCLEOTIDE SEQUENCE [LARGE SCALE GENOMIC DNA]</scope>
    <source>
        <strain evidence="1 2">CLA-AA-H244</strain>
    </source>
</reference>
<proteinExistence type="predicted"/>
<dbReference type="EMBL" id="JAJEQF010000001">
    <property type="protein sequence ID" value="MCC2166171.1"/>
    <property type="molecule type" value="Genomic_DNA"/>
</dbReference>
<keyword evidence="2" id="KW-1185">Reference proteome</keyword>
<sequence>MTTDFFVKYGLYDTTALQDAKESSETNAVFGNIGLLKSRNCPPDYATLEHNFFVLDGSLHEMPDHPTDIPFFSSVQSGADGIFAKQPVIQIDFTENHTSVGLTFCFSETYPLEMEVTWYDLSGTYKSRQRFFPDKLDYFAQNQVEEYGRIEIRFIRALPGRNVKLNYIEYGTTYIWGPEVIKNAKLVNDTDPISNQIKTDKLTFDFVDPDDTFNIGNPNGLHKTLQKKQKMLPYEIVGGVKMPLGVFFMDSNSTTKNVSKISAIDYKGMLANVDFKDGRIYAGEPAGSVIDEIMRAAGIVDYTVDNEVATMPLYGTLKIQSCQKALREVLFACAAISNTSRKSGIEIRKANRRTSVTIPRSRKFSTSLKTDPYVSDVNVKYKTWVLDETESEITKGTYGPGVHTIQLTNPATNMSASAGRIVKQMPYYVVLEIAEDARTEVTIVGRKYVGEELAVLSSIEYIKSGEVRSTKTFTGTLLNYESAQRVADNILDYYQLQQIIQTRHLAAEEKAGDWAEVENTLQAHGNFVACIESISIDLVGGFIGTAKYRGYYKLTTEEYYSGELYADEEVGIF</sequence>
<evidence type="ECO:0000313" key="1">
    <source>
        <dbReference type="EMBL" id="MCC2166171.1"/>
    </source>
</evidence>
<dbReference type="RefSeq" id="WP_308727411.1">
    <property type="nucleotide sequence ID" value="NZ_JAJEQF010000001.1"/>
</dbReference>
<gene>
    <name evidence="1" type="ORF">LKD45_00390</name>
</gene>
<dbReference type="AlphaFoldDB" id="A0AAE3DMK4"/>
<accession>A0AAE3DMK4</accession>